<dbReference type="SUPFAM" id="SSF53383">
    <property type="entry name" value="PLP-dependent transferases"/>
    <property type="match status" value="1"/>
</dbReference>
<dbReference type="Gene3D" id="3.90.1150.10">
    <property type="entry name" value="Aspartate Aminotransferase, domain 1"/>
    <property type="match status" value="1"/>
</dbReference>
<evidence type="ECO:0000256" key="1">
    <source>
        <dbReference type="ARBA" id="ARBA00001933"/>
    </source>
</evidence>
<dbReference type="EMBL" id="FNGS01000002">
    <property type="protein sequence ID" value="SDL60052.1"/>
    <property type="molecule type" value="Genomic_DNA"/>
</dbReference>
<evidence type="ECO:0000259" key="3">
    <source>
        <dbReference type="Pfam" id="PF00266"/>
    </source>
</evidence>
<evidence type="ECO:0000313" key="4">
    <source>
        <dbReference type="EMBL" id="SDL60052.1"/>
    </source>
</evidence>
<name>A0A1G9LDL6_9BACT</name>
<dbReference type="OrthoDB" id="975012at2"/>
<evidence type="ECO:0000313" key="5">
    <source>
        <dbReference type="Proteomes" id="UP000198901"/>
    </source>
</evidence>
<reference evidence="4 5" key="1">
    <citation type="submission" date="2016-10" db="EMBL/GenBank/DDBJ databases">
        <authorList>
            <person name="de Groot N.N."/>
        </authorList>
    </citation>
    <scope>NUCLEOTIDE SEQUENCE [LARGE SCALE GENOMIC DNA]</scope>
    <source>
        <strain evidence="4 5">DSM 21668</strain>
    </source>
</reference>
<dbReference type="GO" id="GO:0019265">
    <property type="term" value="P:glycine biosynthetic process, by transamination of glyoxylate"/>
    <property type="evidence" value="ECO:0007669"/>
    <property type="project" value="TreeGrafter"/>
</dbReference>
<protein>
    <submittedName>
        <fullName evidence="4">Phosphoserine aminotransferase</fullName>
    </submittedName>
</protein>
<dbReference type="Pfam" id="PF00266">
    <property type="entry name" value="Aminotran_5"/>
    <property type="match status" value="1"/>
</dbReference>
<dbReference type="InterPro" id="IPR015421">
    <property type="entry name" value="PyrdxlP-dep_Trfase_major"/>
</dbReference>
<dbReference type="RefSeq" id="WP_093199441.1">
    <property type="nucleotide sequence ID" value="NZ_FNGS01000002.1"/>
</dbReference>
<keyword evidence="2" id="KW-0663">Pyridoxal phosphate</keyword>
<feature type="domain" description="Aminotransferase class V" evidence="3">
    <location>
        <begin position="9"/>
        <end position="315"/>
    </location>
</feature>
<organism evidence="4 5">
    <name type="scientific">Siphonobacter aquaeclarae</name>
    <dbReference type="NCBI Taxonomy" id="563176"/>
    <lineage>
        <taxon>Bacteria</taxon>
        <taxon>Pseudomonadati</taxon>
        <taxon>Bacteroidota</taxon>
        <taxon>Cytophagia</taxon>
        <taxon>Cytophagales</taxon>
        <taxon>Cytophagaceae</taxon>
        <taxon>Siphonobacter</taxon>
    </lineage>
</organism>
<dbReference type="Proteomes" id="UP000198901">
    <property type="component" value="Unassembled WGS sequence"/>
</dbReference>
<dbReference type="PANTHER" id="PTHR21152">
    <property type="entry name" value="AMINOTRANSFERASE CLASS V"/>
    <property type="match status" value="1"/>
</dbReference>
<dbReference type="InterPro" id="IPR015424">
    <property type="entry name" value="PyrdxlP-dep_Trfase"/>
</dbReference>
<dbReference type="GO" id="GO:0004760">
    <property type="term" value="F:L-serine-pyruvate transaminase activity"/>
    <property type="evidence" value="ECO:0007669"/>
    <property type="project" value="TreeGrafter"/>
</dbReference>
<sequence>MTISFYPGPSQVYPQVRTFLTDAYDSGILSVNHRSAPAMELVEATFGLLREKLLVPADYHIAFVSSATECWEIIAQSLVRKSAVHAYNGAFGQKWAEYARKLGVEVTEVPFSPEGELALQELATDVLCITQNETSNGTQVSMPVLRQLREQVPGLIAVDATSSMAGIAFDWSLGDIWYASVQKCFGLPAGMAVLICSPAAIARAQELNERNHYNSLVFIDENFRKFQTPYTPNVLGMYLLKRVLETVPVITETDTKIRLRARELYHFFGQQPDWQLLTPSAAVRSDTVLTIAGDTNRIRDWKQFAAERGVLVGNGYGNWKESTFRIANFPALQDTDFTELYRLITAFA</sequence>
<gene>
    <name evidence="4" type="ORF">SAMN04488090_1375</name>
</gene>
<keyword evidence="4" id="KW-0808">Transferase</keyword>
<keyword evidence="5" id="KW-1185">Reference proteome</keyword>
<dbReference type="InterPro" id="IPR000192">
    <property type="entry name" value="Aminotrans_V_dom"/>
</dbReference>
<evidence type="ECO:0000256" key="2">
    <source>
        <dbReference type="ARBA" id="ARBA00022898"/>
    </source>
</evidence>
<dbReference type="PANTHER" id="PTHR21152:SF40">
    <property type="entry name" value="ALANINE--GLYOXYLATE AMINOTRANSFERASE"/>
    <property type="match status" value="1"/>
</dbReference>
<accession>A0A1G9LDL6</accession>
<dbReference type="AlphaFoldDB" id="A0A1G9LDL6"/>
<dbReference type="GO" id="GO:0008453">
    <property type="term" value="F:alanine-glyoxylate transaminase activity"/>
    <property type="evidence" value="ECO:0007669"/>
    <property type="project" value="TreeGrafter"/>
</dbReference>
<comment type="cofactor">
    <cofactor evidence="1">
        <name>pyridoxal 5'-phosphate</name>
        <dbReference type="ChEBI" id="CHEBI:597326"/>
    </cofactor>
</comment>
<proteinExistence type="predicted"/>
<dbReference type="Gene3D" id="3.40.640.10">
    <property type="entry name" value="Type I PLP-dependent aspartate aminotransferase-like (Major domain)"/>
    <property type="match status" value="1"/>
</dbReference>
<dbReference type="InterPro" id="IPR015422">
    <property type="entry name" value="PyrdxlP-dep_Trfase_small"/>
</dbReference>
<dbReference type="STRING" id="563176.SAMN04488090_1375"/>
<keyword evidence="4" id="KW-0032">Aminotransferase</keyword>